<protein>
    <submittedName>
        <fullName evidence="5">Chloride channel CLIC-like protein 1</fullName>
    </submittedName>
</protein>
<evidence type="ECO:0000313" key="4">
    <source>
        <dbReference type="Proteomes" id="UP000274756"/>
    </source>
</evidence>
<dbReference type="Proteomes" id="UP000038040">
    <property type="component" value="Unplaced"/>
</dbReference>
<feature type="transmembrane region" description="Helical" evidence="1">
    <location>
        <begin position="230"/>
        <end position="250"/>
    </location>
</feature>
<gene>
    <name evidence="2" type="ORF">DME_LOCUS1997</name>
</gene>
<evidence type="ECO:0000313" key="3">
    <source>
        <dbReference type="Proteomes" id="UP000038040"/>
    </source>
</evidence>
<dbReference type="AlphaFoldDB" id="A0A0N4UJK5"/>
<evidence type="ECO:0000256" key="1">
    <source>
        <dbReference type="SAM" id="Phobius"/>
    </source>
</evidence>
<sequence>MGMMTGFGPPPPIRHFKFKFKVSDDWRQALATLLCIILCATVLISVCTLGSYLLRDKPIYEEIVDYLDKTIAISKINYNHQLGFFELSDKELEALSAHRTYKAILWAFFFSDLACYIFLTVAILLYFTTDVRKGKPFFIFWIVFGLAFLYCTVEIHIFSFIMFPYSSILPSVTEKQLNHAIPYNPGGLTQMERRLGCSFDLNLYAAHRRKENEKNTCDPQIASSFLSKGVLWSFMALQLIPIVIFVILMAHRFPISSLFASLMQNLKSRLMEKNNGNRNYEFAREQQKKGTLVHTQSNIITPLPPVPPSDTIDHSISYNNAAYIATSGINGMNSSRSSEISRDAIDLFK</sequence>
<organism evidence="3 5">
    <name type="scientific">Dracunculus medinensis</name>
    <name type="common">Guinea worm</name>
    <dbReference type="NCBI Taxonomy" id="318479"/>
    <lineage>
        <taxon>Eukaryota</taxon>
        <taxon>Metazoa</taxon>
        <taxon>Ecdysozoa</taxon>
        <taxon>Nematoda</taxon>
        <taxon>Chromadorea</taxon>
        <taxon>Rhabditida</taxon>
        <taxon>Spirurina</taxon>
        <taxon>Dracunculoidea</taxon>
        <taxon>Dracunculidae</taxon>
        <taxon>Dracunculus</taxon>
    </lineage>
</organism>
<dbReference type="OrthoDB" id="5844120at2759"/>
<dbReference type="EMBL" id="UYYG01000041">
    <property type="protein sequence ID" value="VDN52024.1"/>
    <property type="molecule type" value="Genomic_DNA"/>
</dbReference>
<keyword evidence="1" id="KW-0472">Membrane</keyword>
<reference evidence="2 4" key="2">
    <citation type="submission" date="2018-11" db="EMBL/GenBank/DDBJ databases">
        <authorList>
            <consortium name="Pathogen Informatics"/>
        </authorList>
    </citation>
    <scope>NUCLEOTIDE SEQUENCE [LARGE SCALE GENOMIC DNA]</scope>
</reference>
<feature type="transmembrane region" description="Helical" evidence="1">
    <location>
        <begin position="139"/>
        <end position="163"/>
    </location>
</feature>
<feature type="transmembrane region" description="Helical" evidence="1">
    <location>
        <begin position="29"/>
        <end position="54"/>
    </location>
</feature>
<feature type="transmembrane region" description="Helical" evidence="1">
    <location>
        <begin position="103"/>
        <end position="127"/>
    </location>
</feature>
<proteinExistence type="predicted"/>
<dbReference type="Proteomes" id="UP000274756">
    <property type="component" value="Unassembled WGS sequence"/>
</dbReference>
<dbReference type="WBParaSite" id="DME_0000784601-mRNA-1">
    <property type="protein sequence ID" value="DME_0000784601-mRNA-1"/>
    <property type="gene ID" value="DME_0000784601"/>
</dbReference>
<name>A0A0N4UJK5_DRAME</name>
<accession>A0A0N4UJK5</accession>
<evidence type="ECO:0000313" key="2">
    <source>
        <dbReference type="EMBL" id="VDN52024.1"/>
    </source>
</evidence>
<keyword evidence="1" id="KW-0812">Transmembrane</keyword>
<evidence type="ECO:0000313" key="5">
    <source>
        <dbReference type="WBParaSite" id="DME_0000784601-mRNA-1"/>
    </source>
</evidence>
<keyword evidence="4" id="KW-1185">Reference proteome</keyword>
<reference evidence="5" key="1">
    <citation type="submission" date="2017-02" db="UniProtKB">
        <authorList>
            <consortium name="WormBaseParasite"/>
        </authorList>
    </citation>
    <scope>IDENTIFICATION</scope>
</reference>
<keyword evidence="1" id="KW-1133">Transmembrane helix</keyword>